<dbReference type="AlphaFoldDB" id="A0A098DPP7"/>
<reference evidence="2 3" key="1">
    <citation type="journal article" date="2007" name="Science">
        <title>The Fusarium graminearum genome reveals a link between localized polymorphism and pathogen specialization.</title>
        <authorList>
            <person name="Cuomo C.A."/>
            <person name="Gueldener U."/>
            <person name="Xu J.-R."/>
            <person name="Trail F."/>
            <person name="Turgeon B.G."/>
            <person name="Di Pietro A."/>
            <person name="Walton J.D."/>
            <person name="Ma L.-J."/>
            <person name="Baker S.E."/>
            <person name="Rep M."/>
            <person name="Adam G."/>
            <person name="Antoniw J."/>
            <person name="Baldwin T."/>
            <person name="Calvo S.E."/>
            <person name="Chang Y.-L."/>
            <person name="DeCaprio D."/>
            <person name="Gale L.R."/>
            <person name="Gnerre S."/>
            <person name="Goswami R.S."/>
            <person name="Hammond-Kosack K."/>
            <person name="Harris L.J."/>
            <person name="Hilburn K."/>
            <person name="Kennell J.C."/>
            <person name="Kroken S."/>
            <person name="Magnuson J.K."/>
            <person name="Mannhaupt G."/>
            <person name="Mauceli E.W."/>
            <person name="Mewes H.-W."/>
            <person name="Mitterbauer R."/>
            <person name="Muehlbauer G."/>
            <person name="Muensterkoetter M."/>
            <person name="Nelson D."/>
            <person name="O'Donnell K."/>
            <person name="Ouellet T."/>
            <person name="Qi W."/>
            <person name="Quesneville H."/>
            <person name="Roncero M.I.G."/>
            <person name="Seong K.-Y."/>
            <person name="Tetko I.V."/>
            <person name="Urban M."/>
            <person name="Waalwijk C."/>
            <person name="Ward T.J."/>
            <person name="Yao J."/>
            <person name="Birren B.W."/>
            <person name="Kistler H.C."/>
        </authorList>
    </citation>
    <scope>NUCLEOTIDE SEQUENCE [LARGE SCALE GENOMIC DNA]</scope>
    <source>
        <strain evidence="3">ATCC MYA-4620 / CBS 123657 / FGSC 9075 / NRRL 31084 / PH-1</strain>
        <strain evidence="2">PH-1 / ATCC MYA-4620 / FGSC 9075 / NRRL 31084</strain>
    </source>
</reference>
<evidence type="ECO:0000313" key="3">
    <source>
        <dbReference type="Proteomes" id="UP000070720"/>
    </source>
</evidence>
<dbReference type="EMBL" id="HG970335">
    <property type="protein sequence ID" value="CEF83327.1"/>
    <property type="molecule type" value="Genomic_DNA"/>
</dbReference>
<name>A0A098DPP7_GIBZE</name>
<accession>A0A098DPP7</accession>
<proteinExistence type="predicted"/>
<dbReference type="Proteomes" id="UP000070720">
    <property type="component" value="Chromosome 4"/>
</dbReference>
<reference evidence="2" key="4">
    <citation type="submission" date="2017-01" db="UniProtKB">
        <authorList>
            <consortium name="EnsemblFungi"/>
        </authorList>
    </citation>
    <scope>IDENTIFICATION</scope>
    <source>
        <strain evidence="2">PH-1 / ATCC MYA-4620 / FGSC 9075 / NRRL 31084</strain>
    </source>
</reference>
<keyword evidence="3" id="KW-1185">Reference proteome</keyword>
<accession>A0A0E0SA64</accession>
<organism evidence="1 3">
    <name type="scientific">Gibberella zeae (strain ATCC MYA-4620 / CBS 123657 / FGSC 9075 / NRRL 31084 / PH-1)</name>
    <name type="common">Wheat head blight fungus</name>
    <name type="synonym">Fusarium graminearum</name>
    <dbReference type="NCBI Taxonomy" id="229533"/>
    <lineage>
        <taxon>Eukaryota</taxon>
        <taxon>Fungi</taxon>
        <taxon>Dikarya</taxon>
        <taxon>Ascomycota</taxon>
        <taxon>Pezizomycotina</taxon>
        <taxon>Sordariomycetes</taxon>
        <taxon>Hypocreomycetidae</taxon>
        <taxon>Hypocreales</taxon>
        <taxon>Nectriaceae</taxon>
        <taxon>Fusarium</taxon>
    </lineage>
</organism>
<dbReference type="VEuPathDB" id="FungiDB:FGRAMPH1_01G23649"/>
<gene>
    <name evidence="1" type="ORF">FGRAMPH1_01T23649</name>
</gene>
<reference evidence="2 3" key="2">
    <citation type="journal article" date="2010" name="Nature">
        <title>Comparative genomics reveals mobile pathogenicity chromosomes in Fusarium.</title>
        <authorList>
            <person name="Ma L.J."/>
            <person name="van der Does H.C."/>
            <person name="Borkovich K.A."/>
            <person name="Coleman J.J."/>
            <person name="Daboussi M.J."/>
            <person name="Di Pietro A."/>
            <person name="Dufresne M."/>
            <person name="Freitag M."/>
            <person name="Grabherr M."/>
            <person name="Henrissat B."/>
            <person name="Houterman P.M."/>
            <person name="Kang S."/>
            <person name="Shim W.B."/>
            <person name="Woloshuk C."/>
            <person name="Xie X."/>
            <person name="Xu J.R."/>
            <person name="Antoniw J."/>
            <person name="Baker S.E."/>
            <person name="Bluhm B.H."/>
            <person name="Breakspear A."/>
            <person name="Brown D.W."/>
            <person name="Butchko R.A."/>
            <person name="Chapman S."/>
            <person name="Coulson R."/>
            <person name="Coutinho P.M."/>
            <person name="Danchin E.G."/>
            <person name="Diener A."/>
            <person name="Gale L.R."/>
            <person name="Gardiner D.M."/>
            <person name="Goff S."/>
            <person name="Hammond-Kosack K.E."/>
            <person name="Hilburn K."/>
            <person name="Hua-Van A."/>
            <person name="Jonkers W."/>
            <person name="Kazan K."/>
            <person name="Kodira C.D."/>
            <person name="Koehrsen M."/>
            <person name="Kumar L."/>
            <person name="Lee Y.H."/>
            <person name="Li L."/>
            <person name="Manners J.M."/>
            <person name="Miranda-Saavedra D."/>
            <person name="Mukherjee M."/>
            <person name="Park G."/>
            <person name="Park J."/>
            <person name="Park S.Y."/>
            <person name="Proctor R.H."/>
            <person name="Regev A."/>
            <person name="Ruiz-Roldan M.C."/>
            <person name="Sain D."/>
            <person name="Sakthikumar S."/>
            <person name="Sykes S."/>
            <person name="Schwartz D.C."/>
            <person name="Turgeon B.G."/>
            <person name="Wapinski I."/>
            <person name="Yoder O."/>
            <person name="Young S."/>
            <person name="Zeng Q."/>
            <person name="Zhou S."/>
            <person name="Galagan J."/>
            <person name="Cuomo C.A."/>
            <person name="Kistler H.C."/>
            <person name="Rep M."/>
        </authorList>
    </citation>
    <scope>GENOME REANNOTATION</scope>
    <source>
        <strain evidence="3">ATCC MYA-4620 / CBS 123657 / FGSC 9075 / NRRL 31084 / PH-1</strain>
        <strain evidence="2">PH-1 / ATCC MYA-4620 / FGSC 9075 / NRRL 31084</strain>
    </source>
</reference>
<dbReference type="InParanoid" id="A0A098DPP7"/>
<sequence length="89" mass="10117">MWNYYDVLSRRLLSTAYYARHLQADAINAYQAQYMSPLNNECSYGTHSHEITDTSVMVYCSTGDVRVGNRICTLGPVSIRSHEMLSSMT</sequence>
<evidence type="ECO:0000313" key="1">
    <source>
        <dbReference type="EMBL" id="CEF83327.1"/>
    </source>
</evidence>
<reference evidence="1 3" key="3">
    <citation type="journal article" date="2015" name="BMC Genomics">
        <title>The completed genome sequence of the pathogenic ascomycete fungus Fusarium graminearum.</title>
        <authorList>
            <person name="King R."/>
            <person name="Urban M."/>
            <person name="Hammond-Kosack M.C."/>
            <person name="Hassani-Pak K."/>
            <person name="Hammond-Kosack K.E."/>
        </authorList>
    </citation>
    <scope>NUCLEOTIDE SEQUENCE [LARGE SCALE GENOMIC DNA]</scope>
    <source>
        <strain evidence="3">ATCC MYA-4620 / CBS 123657 / FGSC 9075 / NRRL 31084 / PH-1</strain>
        <strain evidence="1">PH-1</strain>
    </source>
</reference>
<evidence type="ECO:0000313" key="2">
    <source>
        <dbReference type="EnsemblFungi" id="CEF83327"/>
    </source>
</evidence>
<protein>
    <submittedName>
        <fullName evidence="1">Chromosome 4, complete genome</fullName>
    </submittedName>
</protein>
<dbReference type="EnsemblFungi" id="CEF83327">
    <property type="protein sequence ID" value="CEF83327"/>
    <property type="gene ID" value="FGRRES_15403"/>
</dbReference>